<dbReference type="PANTHER" id="PTHR38690">
    <property type="entry name" value="PROTEASE-RELATED"/>
    <property type="match status" value="1"/>
</dbReference>
<dbReference type="Proteomes" id="UP000251800">
    <property type="component" value="Unassembled WGS sequence"/>
</dbReference>
<dbReference type="PANTHER" id="PTHR38690:SF1">
    <property type="entry name" value="PROTEASE"/>
    <property type="match status" value="1"/>
</dbReference>
<feature type="compositionally biased region" description="Pro residues" evidence="1">
    <location>
        <begin position="1258"/>
        <end position="1267"/>
    </location>
</feature>
<evidence type="ECO:0000313" key="4">
    <source>
        <dbReference type="Proteomes" id="UP000251800"/>
    </source>
</evidence>
<organism evidence="3 4">
    <name type="scientific">Abyssibacter profundi</name>
    <dbReference type="NCBI Taxonomy" id="2182787"/>
    <lineage>
        <taxon>Bacteria</taxon>
        <taxon>Pseudomonadati</taxon>
        <taxon>Pseudomonadota</taxon>
        <taxon>Gammaproteobacteria</taxon>
        <taxon>Chromatiales</taxon>
        <taxon>Oceanococcaceae</taxon>
        <taxon>Abyssibacter</taxon>
    </lineage>
</organism>
<evidence type="ECO:0000313" key="3">
    <source>
        <dbReference type="EMBL" id="PWN56989.1"/>
    </source>
</evidence>
<reference evidence="3 4" key="1">
    <citation type="submission" date="2018-05" db="EMBL/GenBank/DDBJ databases">
        <title>Abyssibacter profundi OUC007T gen. nov., sp. nov, a marine bacterium isolated from seawater of the Mariana Trench.</title>
        <authorList>
            <person name="Zhou S."/>
        </authorList>
    </citation>
    <scope>NUCLEOTIDE SEQUENCE [LARGE SCALE GENOMIC DNA]</scope>
    <source>
        <strain evidence="3 4">OUC007</strain>
    </source>
</reference>
<feature type="region of interest" description="Disordered" evidence="1">
    <location>
        <begin position="1247"/>
        <end position="1267"/>
    </location>
</feature>
<dbReference type="NCBIfam" id="TIGR02099">
    <property type="entry name" value="YhdP family protein"/>
    <property type="match status" value="1"/>
</dbReference>
<gene>
    <name evidence="3" type="ORF">DEH80_03355</name>
</gene>
<sequence>MLRSRRRLWTWTVTTVASALVLAALVVGVFRLSVLVAPSYKQEIEHWVAEVMNRPVDIGNMDLTWRALRPTLKFSDVALQGVSPATPALEVAELELGFSLADLARGQVMPVAINVVGAVVEIVRDPAGTLRIRGISARPVGQTQRPIARQLASLVSVDMRDASVLWHDQYRGRPPLWLRGVEMDIDRVGPHLDVEVSGVSQLGNGLINAGFRIAQSTDGELLEIGGRAQVERLAPGPWIDAWLPKPLNLVGEPVDIDSRFRWTAGGGLDLEGQFETGQLRQFQGPGSLQQVAGRFEAELAASGQTVTLQDLRVRDRDSEWTAERVAVEHRQTGARHWLAVQASTLRLQSLLPWVPAESETAPWHRATGTVRDLLAELEWSTNDPMPAISLTAQLDDAGLLPGDEQPAVYGLSGSLSLTEARGAIELASEAVTVELPAILSEQARIDQLTGAVQWARQGDRWTVEATGLSARGHGADINGAVALVFGPEPVQLDIDLAMASEDVTALKPLVPTFWHPKLRAWLDQAIVSGRVGSGRLRIAGAADAFPYREDNGIFRLELNLNPASLSIGQGWPSIDDAVAQLVIDSDRLTVDAVSGRMLGVALTPASVEIADLREPLLQVEGGANGPVDRMLSFLSESPLSTRVGFLDELLDPRGYGHLDLTLGIPLKNIHATEWSGSVTLTGVELTTQGLEDPFRDVQGTIGFSHAGLSSTGLKGVFRDAPVRVDLSTVGGPDAPVTRLALESPIRFDTPDDPWARLLPDAVRSGLDGHSLLHAEVLLDGAVPDVLTIRSDMVDVVSQLPAPLDKPDPATAMPLTLELPIHKRWPRDTRVVLGDRLTATVRSVPERWLDRAALSFGGSQEPAIPDRGMTVVGTAPAVDVLQWAQWLPKLAESDEGASGQPATLPPMLLDLTAGRLRVGAMRLGRQSLRGTLDAQGAQFTLAGAADGELRWDRSGRGRWYARLERLFMERLARVESDPAKQAPTHVPQHWPEIDVEIGHLQVADLNAGRLTLRAVPRPSGISLETARMQGGEIDLELGGYAARPDEMTRAGLTGILETPRIDKVMFAAGFVPNVRAEAARIALNIGWPDSPEGLHLETATGALDISFRDGALAAVDPGAGRVLGLFSFYALPRRLLLDFRDMTETGLTFDGIDGHFRISGGRAQTEDFVVSAPSVSIDVEGEVGLSTRTYDQVITVYPDVSSGVTLAGALFGGPAMGAILMIAQELLDRPLNQATQLSYHLGGTWDDPVITRKGAETPTPAPDKGPRS</sequence>
<proteinExistence type="predicted"/>
<feature type="domain" description="YhdP central" evidence="2">
    <location>
        <begin position="7"/>
        <end position="1249"/>
    </location>
</feature>
<name>A0A363UNH0_9GAMM</name>
<evidence type="ECO:0000259" key="2">
    <source>
        <dbReference type="Pfam" id="PF13116"/>
    </source>
</evidence>
<dbReference type="OrthoDB" id="9762238at2"/>
<accession>A0A363UNH0</accession>
<protein>
    <submittedName>
        <fullName evidence="3">TIGR02099 family protein</fullName>
    </submittedName>
</protein>
<dbReference type="InterPro" id="IPR011836">
    <property type="entry name" value="YhdP"/>
</dbReference>
<evidence type="ECO:0000256" key="1">
    <source>
        <dbReference type="SAM" id="MobiDB-lite"/>
    </source>
</evidence>
<comment type="caution">
    <text evidence="3">The sequence shown here is derived from an EMBL/GenBank/DDBJ whole genome shotgun (WGS) entry which is preliminary data.</text>
</comment>
<dbReference type="Pfam" id="PF13116">
    <property type="entry name" value="YhdP"/>
    <property type="match status" value="1"/>
</dbReference>
<dbReference type="RefSeq" id="WP_109719070.1">
    <property type="nucleotide sequence ID" value="NZ_QEQK01000003.1"/>
</dbReference>
<keyword evidence="4" id="KW-1185">Reference proteome</keyword>
<dbReference type="AlphaFoldDB" id="A0A363UNH0"/>
<dbReference type="InterPro" id="IPR025263">
    <property type="entry name" value="YhdP_central"/>
</dbReference>
<dbReference type="EMBL" id="QEQK01000003">
    <property type="protein sequence ID" value="PWN56989.1"/>
    <property type="molecule type" value="Genomic_DNA"/>
</dbReference>